<comment type="subcellular location">
    <subcellularLocation>
        <location evidence="1">Membrane</location>
        <topology evidence="1">Multi-pass membrane protein</topology>
    </subcellularLocation>
</comment>
<evidence type="ECO:0000259" key="8">
    <source>
        <dbReference type="PROSITE" id="PS50850"/>
    </source>
</evidence>
<dbReference type="FunFam" id="1.20.1250.20:FF:000018">
    <property type="entry name" value="MFS transporter permease"/>
    <property type="match status" value="1"/>
</dbReference>
<comment type="caution">
    <text evidence="9">The sequence shown here is derived from an EMBL/GenBank/DDBJ whole genome shotgun (WGS) entry which is preliminary data.</text>
</comment>
<name>A0A2W7QN90_9BURK</name>
<evidence type="ECO:0000256" key="6">
    <source>
        <dbReference type="SAM" id="MobiDB-lite"/>
    </source>
</evidence>
<feature type="transmembrane region" description="Helical" evidence="7">
    <location>
        <begin position="447"/>
        <end position="464"/>
    </location>
</feature>
<feature type="transmembrane region" description="Helical" evidence="7">
    <location>
        <begin position="290"/>
        <end position="315"/>
    </location>
</feature>
<keyword evidence="3 7" id="KW-0812">Transmembrane</keyword>
<feature type="domain" description="Major facilitator superfamily (MFS) profile" evidence="8">
    <location>
        <begin position="63"/>
        <end position="469"/>
    </location>
</feature>
<dbReference type="PANTHER" id="PTHR43791:SF36">
    <property type="entry name" value="TRANSPORTER, PUTATIVE (AFU_ORTHOLOGUE AFUA_6G08340)-RELATED"/>
    <property type="match status" value="1"/>
</dbReference>
<evidence type="ECO:0000313" key="9">
    <source>
        <dbReference type="EMBL" id="PZX25385.1"/>
    </source>
</evidence>
<feature type="transmembrane region" description="Helical" evidence="7">
    <location>
        <begin position="221"/>
        <end position="240"/>
    </location>
</feature>
<feature type="transmembrane region" description="Helical" evidence="7">
    <location>
        <begin position="408"/>
        <end position="427"/>
    </location>
</feature>
<sequence>MARPGQASITEDINQAERDARATGAAPYPPMETTHMQTVPASGAPPLAAPTDRPLTALLFRKLMPLLVLSYVISFLDRTNIALAKTHIAVDLNISAAAYGLGAGLFFLSYAFLEIPSNLIMHRVGARFWITRIMVTWGLLSAAMAFVQGETSFYIMRVLLGAAEAGLFPGVMLYLTYWFGREDRARAVGYFLLGVCIANIVSGPLGGALLAMDGIWGFKGWQWMFVLEGLPAVFLAAVVWKKLPDGPDSAPWLTPAQAQAVRTRLAAEAADASTGKAGHSFLGAMRDPQVWLAIFIYFCHQISIYTVIFFLPGIIGTYGKLTSVEIGLLNSLPWIAAAIGAAWLPRHANTPGRGRRLLCVGLAVMAGGLLIAAFAGPVMALAGFSLTALMFFVVQSIVFLFPSSRLKGVALAGGLALINTCGLIGGFIGPSVMGLIEQATGSTRNGLIIMAALLLVACAVAPALRQGQER</sequence>
<evidence type="ECO:0000256" key="2">
    <source>
        <dbReference type="ARBA" id="ARBA00022448"/>
    </source>
</evidence>
<feature type="transmembrane region" description="Helical" evidence="7">
    <location>
        <begin position="187"/>
        <end position="209"/>
    </location>
</feature>
<dbReference type="GO" id="GO:0022857">
    <property type="term" value="F:transmembrane transporter activity"/>
    <property type="evidence" value="ECO:0007669"/>
    <property type="project" value="InterPro"/>
</dbReference>
<dbReference type="EMBL" id="QKZN01000008">
    <property type="protein sequence ID" value="PZX25385.1"/>
    <property type="molecule type" value="Genomic_DNA"/>
</dbReference>
<feature type="region of interest" description="Disordered" evidence="6">
    <location>
        <begin position="1"/>
        <end position="45"/>
    </location>
</feature>
<protein>
    <submittedName>
        <fullName evidence="9">Sugar phosphate permease</fullName>
    </submittedName>
</protein>
<evidence type="ECO:0000256" key="7">
    <source>
        <dbReference type="SAM" id="Phobius"/>
    </source>
</evidence>
<dbReference type="Pfam" id="PF07690">
    <property type="entry name" value="MFS_1"/>
    <property type="match status" value="1"/>
</dbReference>
<keyword evidence="4 7" id="KW-1133">Transmembrane helix</keyword>
<evidence type="ECO:0000256" key="1">
    <source>
        <dbReference type="ARBA" id="ARBA00004141"/>
    </source>
</evidence>
<gene>
    <name evidence="9" type="ORF">C7416_108125</name>
</gene>
<evidence type="ECO:0000256" key="5">
    <source>
        <dbReference type="ARBA" id="ARBA00023136"/>
    </source>
</evidence>
<feature type="transmembrane region" description="Helical" evidence="7">
    <location>
        <begin position="357"/>
        <end position="375"/>
    </location>
</feature>
<organism evidence="9 10">
    <name type="scientific">Cupriavidus phytorum</name>
    <dbReference type="NCBI Taxonomy" id="3024399"/>
    <lineage>
        <taxon>Bacteria</taxon>
        <taxon>Pseudomonadati</taxon>
        <taxon>Pseudomonadota</taxon>
        <taxon>Betaproteobacteria</taxon>
        <taxon>Burkholderiales</taxon>
        <taxon>Burkholderiaceae</taxon>
        <taxon>Cupriavidus</taxon>
    </lineage>
</organism>
<feature type="transmembrane region" description="Helical" evidence="7">
    <location>
        <begin position="125"/>
        <end position="147"/>
    </location>
</feature>
<keyword evidence="2" id="KW-0813">Transport</keyword>
<keyword evidence="10" id="KW-1185">Reference proteome</keyword>
<keyword evidence="5 7" id="KW-0472">Membrane</keyword>
<accession>A0A2W7QN90</accession>
<dbReference type="SUPFAM" id="SSF103473">
    <property type="entry name" value="MFS general substrate transporter"/>
    <property type="match status" value="1"/>
</dbReference>
<dbReference type="GO" id="GO:0005886">
    <property type="term" value="C:plasma membrane"/>
    <property type="evidence" value="ECO:0007669"/>
    <property type="project" value="TreeGrafter"/>
</dbReference>
<dbReference type="AlphaFoldDB" id="A0A2W7QN90"/>
<feature type="transmembrane region" description="Helical" evidence="7">
    <location>
        <begin position="96"/>
        <end position="113"/>
    </location>
</feature>
<dbReference type="InterPro" id="IPR020846">
    <property type="entry name" value="MFS_dom"/>
</dbReference>
<feature type="transmembrane region" description="Helical" evidence="7">
    <location>
        <begin position="59"/>
        <end position="76"/>
    </location>
</feature>
<dbReference type="PANTHER" id="PTHR43791">
    <property type="entry name" value="PERMEASE-RELATED"/>
    <property type="match status" value="1"/>
</dbReference>
<dbReference type="Gene3D" id="1.20.1250.20">
    <property type="entry name" value="MFS general substrate transporter like domains"/>
    <property type="match status" value="2"/>
</dbReference>
<proteinExistence type="predicted"/>
<feature type="transmembrane region" description="Helical" evidence="7">
    <location>
        <begin position="153"/>
        <end position="175"/>
    </location>
</feature>
<feature type="transmembrane region" description="Helical" evidence="7">
    <location>
        <begin position="381"/>
        <end position="401"/>
    </location>
</feature>
<dbReference type="PROSITE" id="PS50850">
    <property type="entry name" value="MFS"/>
    <property type="match status" value="1"/>
</dbReference>
<feature type="transmembrane region" description="Helical" evidence="7">
    <location>
        <begin position="327"/>
        <end position="345"/>
    </location>
</feature>
<dbReference type="Proteomes" id="UP000249638">
    <property type="component" value="Unassembled WGS sequence"/>
</dbReference>
<evidence type="ECO:0000256" key="4">
    <source>
        <dbReference type="ARBA" id="ARBA00022989"/>
    </source>
</evidence>
<evidence type="ECO:0000313" key="10">
    <source>
        <dbReference type="Proteomes" id="UP000249638"/>
    </source>
</evidence>
<evidence type="ECO:0000256" key="3">
    <source>
        <dbReference type="ARBA" id="ARBA00022692"/>
    </source>
</evidence>
<dbReference type="InterPro" id="IPR036259">
    <property type="entry name" value="MFS_trans_sf"/>
</dbReference>
<dbReference type="InterPro" id="IPR011701">
    <property type="entry name" value="MFS"/>
</dbReference>
<reference evidence="9" key="1">
    <citation type="submission" date="2018-06" db="EMBL/GenBank/DDBJ databases">
        <title>Genomic Encyclopedia of Type Strains, Phase IV (KMG-V): Genome sequencing to study the core and pangenomes of soil and plant-associated prokaryotes.</title>
        <authorList>
            <person name="Whitman W."/>
        </authorList>
    </citation>
    <scope>NUCLEOTIDE SEQUENCE [LARGE SCALE GENOMIC DNA]</scope>
    <source>
        <strain evidence="9">MLR2-44</strain>
    </source>
</reference>
<dbReference type="CDD" id="cd17319">
    <property type="entry name" value="MFS_ExuT_GudP_like"/>
    <property type="match status" value="1"/>
</dbReference>